<dbReference type="HOGENOM" id="CLU_056435_5_3_7"/>
<dbReference type="CDD" id="cd02440">
    <property type="entry name" value="AdoMet_MTases"/>
    <property type="match status" value="1"/>
</dbReference>
<evidence type="ECO:0000259" key="1">
    <source>
        <dbReference type="Pfam" id="PF13649"/>
    </source>
</evidence>
<keyword evidence="2" id="KW-0808">Transferase</keyword>
<keyword evidence="2" id="KW-0489">Methyltransferase</keyword>
<protein>
    <submittedName>
        <fullName evidence="2">Methyltransferase type 12</fullName>
    </submittedName>
</protein>
<dbReference type="KEGG" id="hoh:Hoch_4677"/>
<dbReference type="STRING" id="502025.Hoch_4677"/>
<dbReference type="SUPFAM" id="SSF53335">
    <property type="entry name" value="S-adenosyl-L-methionine-dependent methyltransferases"/>
    <property type="match status" value="1"/>
</dbReference>
<reference evidence="2 3" key="1">
    <citation type="journal article" date="2010" name="Stand. Genomic Sci.">
        <title>Complete genome sequence of Haliangium ochraceum type strain (SMP-2).</title>
        <authorList>
            <consortium name="US DOE Joint Genome Institute (JGI-PGF)"/>
            <person name="Ivanova N."/>
            <person name="Daum C."/>
            <person name="Lang E."/>
            <person name="Abt B."/>
            <person name="Kopitz M."/>
            <person name="Saunders E."/>
            <person name="Lapidus A."/>
            <person name="Lucas S."/>
            <person name="Glavina Del Rio T."/>
            <person name="Nolan M."/>
            <person name="Tice H."/>
            <person name="Copeland A."/>
            <person name="Cheng J.F."/>
            <person name="Chen F."/>
            <person name="Bruce D."/>
            <person name="Goodwin L."/>
            <person name="Pitluck S."/>
            <person name="Mavromatis K."/>
            <person name="Pati A."/>
            <person name="Mikhailova N."/>
            <person name="Chen A."/>
            <person name="Palaniappan K."/>
            <person name="Land M."/>
            <person name="Hauser L."/>
            <person name="Chang Y.J."/>
            <person name="Jeffries C.D."/>
            <person name="Detter J.C."/>
            <person name="Brettin T."/>
            <person name="Rohde M."/>
            <person name="Goker M."/>
            <person name="Bristow J."/>
            <person name="Markowitz V."/>
            <person name="Eisen J.A."/>
            <person name="Hugenholtz P."/>
            <person name="Kyrpides N.C."/>
            <person name="Klenk H.P."/>
        </authorList>
    </citation>
    <scope>NUCLEOTIDE SEQUENCE [LARGE SCALE GENOMIC DNA]</scope>
    <source>
        <strain evidence="3">DSM 14365 / CIP 107738 / JCM 11303 / AJ 13395 / SMP-2</strain>
    </source>
</reference>
<dbReference type="Gene3D" id="3.40.50.150">
    <property type="entry name" value="Vaccinia Virus protein VP39"/>
    <property type="match status" value="1"/>
</dbReference>
<dbReference type="InterPro" id="IPR029063">
    <property type="entry name" value="SAM-dependent_MTases_sf"/>
</dbReference>
<dbReference type="EMBL" id="CP001804">
    <property type="protein sequence ID" value="ACY17168.1"/>
    <property type="molecule type" value="Genomic_DNA"/>
</dbReference>
<dbReference type="GO" id="GO:0008168">
    <property type="term" value="F:methyltransferase activity"/>
    <property type="evidence" value="ECO:0007669"/>
    <property type="project" value="UniProtKB-KW"/>
</dbReference>
<organism evidence="2 3">
    <name type="scientific">Haliangium ochraceum (strain DSM 14365 / JCM 11303 / SMP-2)</name>
    <dbReference type="NCBI Taxonomy" id="502025"/>
    <lineage>
        <taxon>Bacteria</taxon>
        <taxon>Pseudomonadati</taxon>
        <taxon>Myxococcota</taxon>
        <taxon>Polyangia</taxon>
        <taxon>Haliangiales</taxon>
        <taxon>Kofleriaceae</taxon>
        <taxon>Haliangium</taxon>
    </lineage>
</organism>
<dbReference type="GO" id="GO:0032259">
    <property type="term" value="P:methylation"/>
    <property type="evidence" value="ECO:0007669"/>
    <property type="project" value="UniProtKB-KW"/>
</dbReference>
<gene>
    <name evidence="2" type="ordered locus">Hoch_4677</name>
</gene>
<dbReference type="RefSeq" id="WP_012829766.1">
    <property type="nucleotide sequence ID" value="NC_013440.1"/>
</dbReference>
<evidence type="ECO:0000313" key="2">
    <source>
        <dbReference type="EMBL" id="ACY17168.1"/>
    </source>
</evidence>
<dbReference type="Pfam" id="PF13649">
    <property type="entry name" value="Methyltransf_25"/>
    <property type="match status" value="1"/>
</dbReference>
<keyword evidence="3" id="KW-1185">Reference proteome</keyword>
<dbReference type="Proteomes" id="UP000001880">
    <property type="component" value="Chromosome"/>
</dbReference>
<sequence length="191" mass="21114">MAARDRTKWNTIYERRGPERQAPSRFLTSVVDLLPPHARVLDVAGGAGRNALFLAERGASLTVLDIAERGLERAADAARAAGLRVDVEVRDIDERGLPPGSWDAVLIVDFLLRPLFASLARAVVPGGVLAVAHPTERNLRHHAKPSCRYLLHPGELLSCIPGFEPVLYREGWCESGRHEARLVARRETVRH</sequence>
<dbReference type="eggNOG" id="COG2227">
    <property type="taxonomic scope" value="Bacteria"/>
</dbReference>
<accession>D0LRE0</accession>
<name>D0LRE0_HALO1</name>
<dbReference type="AlphaFoldDB" id="D0LRE0"/>
<feature type="domain" description="Methyltransferase" evidence="1">
    <location>
        <begin position="40"/>
        <end position="127"/>
    </location>
</feature>
<proteinExistence type="predicted"/>
<dbReference type="InterPro" id="IPR041698">
    <property type="entry name" value="Methyltransf_25"/>
</dbReference>
<evidence type="ECO:0000313" key="3">
    <source>
        <dbReference type="Proteomes" id="UP000001880"/>
    </source>
</evidence>